<dbReference type="Gene3D" id="3.10.180.10">
    <property type="entry name" value="2,3-Dihydroxybiphenyl 1,2-Dioxygenase, domain 1"/>
    <property type="match status" value="1"/>
</dbReference>
<proteinExistence type="predicted"/>
<evidence type="ECO:0000313" key="3">
    <source>
        <dbReference type="Proteomes" id="UP000448575"/>
    </source>
</evidence>
<sequence>MPALGFSHYNLRAPRALLDELRDFYCDVVGLAPGPRPPFNSFGYWLYAGAHAVLHLSEARPGEEREARASGTFDHAAFRCTGRAAYERELAQRGIPYRTALVPETQVLQVFFKDPAGNGVELNFEEQDD</sequence>
<dbReference type="InterPro" id="IPR037523">
    <property type="entry name" value="VOC_core"/>
</dbReference>
<dbReference type="SUPFAM" id="SSF54593">
    <property type="entry name" value="Glyoxalase/Bleomycin resistance protein/Dihydroxybiphenyl dioxygenase"/>
    <property type="match status" value="1"/>
</dbReference>
<protein>
    <submittedName>
        <fullName evidence="2">Diguanylate cyclase</fullName>
    </submittedName>
</protein>
<dbReference type="InterPro" id="IPR029068">
    <property type="entry name" value="Glyas_Bleomycin-R_OHBP_Dase"/>
</dbReference>
<dbReference type="Pfam" id="PF00903">
    <property type="entry name" value="Glyoxalase"/>
    <property type="match status" value="1"/>
</dbReference>
<organism evidence="2 3">
    <name type="scientific">Pseudoduganella guangdongensis</name>
    <dbReference type="NCBI Taxonomy" id="2692179"/>
    <lineage>
        <taxon>Bacteria</taxon>
        <taxon>Pseudomonadati</taxon>
        <taxon>Pseudomonadota</taxon>
        <taxon>Betaproteobacteria</taxon>
        <taxon>Burkholderiales</taxon>
        <taxon>Oxalobacteraceae</taxon>
        <taxon>Telluria group</taxon>
        <taxon>Pseudoduganella</taxon>
    </lineage>
</organism>
<feature type="domain" description="VOC" evidence="1">
    <location>
        <begin position="5"/>
        <end position="125"/>
    </location>
</feature>
<evidence type="ECO:0000313" key="2">
    <source>
        <dbReference type="EMBL" id="MYN04603.1"/>
    </source>
</evidence>
<dbReference type="AlphaFoldDB" id="A0A6N9HN35"/>
<reference evidence="2 3" key="1">
    <citation type="submission" date="2019-12" db="EMBL/GenBank/DDBJ databases">
        <title>Novel species isolated from a subtropical stream in China.</title>
        <authorList>
            <person name="Lu H."/>
        </authorList>
    </citation>
    <scope>NUCLEOTIDE SEQUENCE [LARGE SCALE GENOMIC DNA]</scope>
    <source>
        <strain evidence="2 3">DS3</strain>
    </source>
</reference>
<keyword evidence="3" id="KW-1185">Reference proteome</keyword>
<gene>
    <name evidence="2" type="ORF">GTP41_21140</name>
</gene>
<name>A0A6N9HN35_9BURK</name>
<comment type="caution">
    <text evidence="2">The sequence shown here is derived from an EMBL/GenBank/DDBJ whole genome shotgun (WGS) entry which is preliminary data.</text>
</comment>
<dbReference type="EMBL" id="WWCJ01000018">
    <property type="protein sequence ID" value="MYN04603.1"/>
    <property type="molecule type" value="Genomic_DNA"/>
</dbReference>
<accession>A0A6N9HN35</accession>
<evidence type="ECO:0000259" key="1">
    <source>
        <dbReference type="PROSITE" id="PS51819"/>
    </source>
</evidence>
<dbReference type="InterPro" id="IPR004360">
    <property type="entry name" value="Glyas_Fos-R_dOase_dom"/>
</dbReference>
<dbReference type="Proteomes" id="UP000448575">
    <property type="component" value="Unassembled WGS sequence"/>
</dbReference>
<dbReference type="RefSeq" id="WP_161027562.1">
    <property type="nucleotide sequence ID" value="NZ_WWCJ01000018.1"/>
</dbReference>
<dbReference type="PANTHER" id="PTHR46142">
    <property type="match status" value="1"/>
</dbReference>
<dbReference type="PROSITE" id="PS51819">
    <property type="entry name" value="VOC"/>
    <property type="match status" value="1"/>
</dbReference>
<dbReference type="PANTHER" id="PTHR46142:SF3">
    <property type="entry name" value="F18B13.24 PROTEIN"/>
    <property type="match status" value="1"/>
</dbReference>